<sequence>RRALIREIRKNGQYVFNTNPSLNTGELKVMRRPTVKMIKDATDFAVCPQCKGSYAKSAFRHHYRRCAKKNSGQIAGRIHESACKTLREHVFPTMKDDIVSRVIRYDELAIDFANKLCEKYHDPHFYDMIRQKLRQIGRLLLQMKKQNDKIDDLFSIFTPTKYDDCLTAVRILAGLNDTETGFKTPSLATEEFLSLITENHSSSIARTAVETQFQKRKQSKKLLATQSDIKKSESFLSDRLKVARDSLKQTYSLKTWEVLAESCILSIQLFNRRRSGEIERALVEDFKNYQEVNESSIGISYQSLSSDEKKAVEKYVRFIMRGKLGRSVPVLFHKQMLKNVQLLLSYRKNANVHPKNPYPFGVPGTLKGDYTAQQNFVDLQVEIDSDRIFSAESKYAYKNIELALVFKQLKIKRVESHDFAKF</sequence>
<gene>
    <name evidence="1" type="ORF">ALC62_03998</name>
</gene>
<dbReference type="EMBL" id="KQ977175">
    <property type="protein sequence ID" value="KYN05110.1"/>
    <property type="molecule type" value="Genomic_DNA"/>
</dbReference>
<accession>A0A151IKQ1</accession>
<proteinExistence type="predicted"/>
<keyword evidence="2" id="KW-1185">Reference proteome</keyword>
<dbReference type="Proteomes" id="UP000078542">
    <property type="component" value="Unassembled WGS sequence"/>
</dbReference>
<evidence type="ECO:0000313" key="1">
    <source>
        <dbReference type="EMBL" id="KYN05110.1"/>
    </source>
</evidence>
<reference evidence="1 2" key="1">
    <citation type="submission" date="2016-03" db="EMBL/GenBank/DDBJ databases">
        <title>Cyphomyrmex costatus WGS genome.</title>
        <authorList>
            <person name="Nygaard S."/>
            <person name="Hu H."/>
            <person name="Boomsma J."/>
            <person name="Zhang G."/>
        </authorList>
    </citation>
    <scope>NUCLEOTIDE SEQUENCE [LARGE SCALE GENOMIC DNA]</scope>
    <source>
        <strain evidence="1">MS0001</strain>
        <tissue evidence="1">Whole body</tissue>
    </source>
</reference>
<feature type="non-terminal residue" evidence="1">
    <location>
        <position position="1"/>
    </location>
</feature>
<dbReference type="AlphaFoldDB" id="A0A151IKQ1"/>
<name>A0A151IKQ1_9HYME</name>
<dbReference type="PANTHER" id="PTHR33480:SF1">
    <property type="entry name" value="TYR RECOMBINASE DOMAIN-CONTAINING PROTEIN"/>
    <property type="match status" value="1"/>
</dbReference>
<protein>
    <submittedName>
        <fullName evidence="1">Uncharacterized protein</fullName>
    </submittedName>
</protein>
<evidence type="ECO:0000313" key="2">
    <source>
        <dbReference type="Proteomes" id="UP000078542"/>
    </source>
</evidence>
<dbReference type="PANTHER" id="PTHR33480">
    <property type="entry name" value="SET DOMAIN-CONTAINING PROTEIN-RELATED"/>
    <property type="match status" value="1"/>
</dbReference>
<organism evidence="1 2">
    <name type="scientific">Cyphomyrmex costatus</name>
    <dbReference type="NCBI Taxonomy" id="456900"/>
    <lineage>
        <taxon>Eukaryota</taxon>
        <taxon>Metazoa</taxon>
        <taxon>Ecdysozoa</taxon>
        <taxon>Arthropoda</taxon>
        <taxon>Hexapoda</taxon>
        <taxon>Insecta</taxon>
        <taxon>Pterygota</taxon>
        <taxon>Neoptera</taxon>
        <taxon>Endopterygota</taxon>
        <taxon>Hymenoptera</taxon>
        <taxon>Apocrita</taxon>
        <taxon>Aculeata</taxon>
        <taxon>Formicoidea</taxon>
        <taxon>Formicidae</taxon>
        <taxon>Myrmicinae</taxon>
        <taxon>Cyphomyrmex</taxon>
    </lineage>
</organism>
<dbReference type="STRING" id="456900.A0A151IKQ1"/>